<reference evidence="1" key="1">
    <citation type="submission" date="2014-09" db="EMBL/GenBank/DDBJ databases">
        <authorList>
            <person name="Magalhaes I.L.F."/>
            <person name="Oliveira U."/>
            <person name="Santos F.R."/>
            <person name="Vidigal T.H.D.A."/>
            <person name="Brescovit A.D."/>
            <person name="Santos A.J."/>
        </authorList>
    </citation>
    <scope>NUCLEOTIDE SEQUENCE</scope>
    <source>
        <tissue evidence="1">Shoot tissue taken approximately 20 cm above the soil surface</tissue>
    </source>
</reference>
<name>A0A0A9F1A1_ARUDO</name>
<dbReference type="AlphaFoldDB" id="A0A0A9F1A1"/>
<evidence type="ECO:0000313" key="1">
    <source>
        <dbReference type="EMBL" id="JAE06810.1"/>
    </source>
</evidence>
<accession>A0A0A9F1A1</accession>
<reference evidence="1" key="2">
    <citation type="journal article" date="2015" name="Data Brief">
        <title>Shoot transcriptome of the giant reed, Arundo donax.</title>
        <authorList>
            <person name="Barrero R.A."/>
            <person name="Guerrero F.D."/>
            <person name="Moolhuijzen P."/>
            <person name="Goolsby J.A."/>
            <person name="Tidwell J."/>
            <person name="Bellgard S.E."/>
            <person name="Bellgard M.I."/>
        </authorList>
    </citation>
    <scope>NUCLEOTIDE SEQUENCE</scope>
    <source>
        <tissue evidence="1">Shoot tissue taken approximately 20 cm above the soil surface</tissue>
    </source>
</reference>
<organism evidence="1">
    <name type="scientific">Arundo donax</name>
    <name type="common">Giant reed</name>
    <name type="synonym">Donax arundinaceus</name>
    <dbReference type="NCBI Taxonomy" id="35708"/>
    <lineage>
        <taxon>Eukaryota</taxon>
        <taxon>Viridiplantae</taxon>
        <taxon>Streptophyta</taxon>
        <taxon>Embryophyta</taxon>
        <taxon>Tracheophyta</taxon>
        <taxon>Spermatophyta</taxon>
        <taxon>Magnoliopsida</taxon>
        <taxon>Liliopsida</taxon>
        <taxon>Poales</taxon>
        <taxon>Poaceae</taxon>
        <taxon>PACMAD clade</taxon>
        <taxon>Arundinoideae</taxon>
        <taxon>Arundineae</taxon>
        <taxon>Arundo</taxon>
    </lineage>
</organism>
<proteinExistence type="predicted"/>
<sequence>MDFFPSHKAQKVETTCRGDASSTWRCPVA</sequence>
<protein>
    <submittedName>
        <fullName evidence="1">Uncharacterized protein</fullName>
    </submittedName>
</protein>
<dbReference type="EMBL" id="GBRH01191086">
    <property type="protein sequence ID" value="JAE06810.1"/>
    <property type="molecule type" value="Transcribed_RNA"/>
</dbReference>